<dbReference type="Proteomes" id="UP001177021">
    <property type="component" value="Unassembled WGS sequence"/>
</dbReference>
<accession>A0ACB0KCX4</accession>
<sequence>MLNFRLSWVHELGLSGSIWSYYFLLQTKTLRIARRYGLETQWLHLYWNLHLRNLGVCCEFVKSTPCGCVSLPRHMNSLRKRCFILLLTNFFASWYQ</sequence>
<dbReference type="EMBL" id="CASHSV030000206">
    <property type="protein sequence ID" value="CAJ2654372.1"/>
    <property type="molecule type" value="Genomic_DNA"/>
</dbReference>
<evidence type="ECO:0000313" key="1">
    <source>
        <dbReference type="EMBL" id="CAJ2654372.1"/>
    </source>
</evidence>
<proteinExistence type="predicted"/>
<comment type="caution">
    <text evidence="1">The sequence shown here is derived from an EMBL/GenBank/DDBJ whole genome shotgun (WGS) entry which is preliminary data.</text>
</comment>
<reference evidence="1" key="1">
    <citation type="submission" date="2023-10" db="EMBL/GenBank/DDBJ databases">
        <authorList>
            <person name="Rodriguez Cubillos JULIANA M."/>
            <person name="De Vega J."/>
        </authorList>
    </citation>
    <scope>NUCLEOTIDE SEQUENCE</scope>
</reference>
<organism evidence="1 2">
    <name type="scientific">Trifolium pratense</name>
    <name type="common">Red clover</name>
    <dbReference type="NCBI Taxonomy" id="57577"/>
    <lineage>
        <taxon>Eukaryota</taxon>
        <taxon>Viridiplantae</taxon>
        <taxon>Streptophyta</taxon>
        <taxon>Embryophyta</taxon>
        <taxon>Tracheophyta</taxon>
        <taxon>Spermatophyta</taxon>
        <taxon>Magnoliopsida</taxon>
        <taxon>eudicotyledons</taxon>
        <taxon>Gunneridae</taxon>
        <taxon>Pentapetalae</taxon>
        <taxon>rosids</taxon>
        <taxon>fabids</taxon>
        <taxon>Fabales</taxon>
        <taxon>Fabaceae</taxon>
        <taxon>Papilionoideae</taxon>
        <taxon>50 kb inversion clade</taxon>
        <taxon>NPAAA clade</taxon>
        <taxon>Hologalegina</taxon>
        <taxon>IRL clade</taxon>
        <taxon>Trifolieae</taxon>
        <taxon>Trifolium</taxon>
    </lineage>
</organism>
<keyword evidence="2" id="KW-1185">Reference proteome</keyword>
<name>A0ACB0KCX4_TRIPR</name>
<gene>
    <name evidence="1" type="ORF">MILVUS5_LOCUS21538</name>
</gene>
<protein>
    <submittedName>
        <fullName evidence="1">Uncharacterized protein</fullName>
    </submittedName>
</protein>
<evidence type="ECO:0000313" key="2">
    <source>
        <dbReference type="Proteomes" id="UP001177021"/>
    </source>
</evidence>